<organism evidence="1 2">
    <name type="scientific">Aspergillus pseudocaelatus</name>
    <dbReference type="NCBI Taxonomy" id="1825620"/>
    <lineage>
        <taxon>Eukaryota</taxon>
        <taxon>Fungi</taxon>
        <taxon>Dikarya</taxon>
        <taxon>Ascomycota</taxon>
        <taxon>Pezizomycotina</taxon>
        <taxon>Eurotiomycetes</taxon>
        <taxon>Eurotiomycetidae</taxon>
        <taxon>Eurotiales</taxon>
        <taxon>Aspergillaceae</taxon>
        <taxon>Aspergillus</taxon>
        <taxon>Aspergillus subgen. Circumdati</taxon>
    </lineage>
</organism>
<reference evidence="1 2" key="1">
    <citation type="submission" date="2019-04" db="EMBL/GenBank/DDBJ databases">
        <authorList>
            <consortium name="DOE Joint Genome Institute"/>
            <person name="Mondo S."/>
            <person name="Kjaerbolling I."/>
            <person name="Vesth T."/>
            <person name="Frisvad J.C."/>
            <person name="Nybo J.L."/>
            <person name="Theobald S."/>
            <person name="Kildgaard S."/>
            <person name="Isbrandt T."/>
            <person name="Kuo A."/>
            <person name="Sato A."/>
            <person name="Lyhne E.K."/>
            <person name="Kogle M.E."/>
            <person name="Wiebenga A."/>
            <person name="Kun R.S."/>
            <person name="Lubbers R.J."/>
            <person name="Makela M.R."/>
            <person name="Barry K."/>
            <person name="Chovatia M."/>
            <person name="Clum A."/>
            <person name="Daum C."/>
            <person name="Haridas S."/>
            <person name="He G."/>
            <person name="LaButti K."/>
            <person name="Lipzen A."/>
            <person name="Riley R."/>
            <person name="Salamov A."/>
            <person name="Simmons B.A."/>
            <person name="Magnuson J.K."/>
            <person name="Henrissat B."/>
            <person name="Mortensen U.H."/>
            <person name="Larsen T.O."/>
            <person name="Devries R.P."/>
            <person name="Grigoriev I.V."/>
            <person name="Machida M."/>
            <person name="Baker S.E."/>
            <person name="Andersen M.R."/>
            <person name="Cantor M.N."/>
            <person name="Hua S.X."/>
        </authorList>
    </citation>
    <scope>NUCLEOTIDE SEQUENCE [LARGE SCALE GENOMIC DNA]</scope>
    <source>
        <strain evidence="1 2">CBS 117616</strain>
    </source>
</reference>
<name>A0ABQ6WH22_9EURO</name>
<keyword evidence="2" id="KW-1185">Reference proteome</keyword>
<dbReference type="Proteomes" id="UP000325395">
    <property type="component" value="Unassembled WGS sequence"/>
</dbReference>
<sequence>MASSRTLSAPVSQATNKSTLLVTAVPSCKRGMVRKMEVAQGLYFQQTCTICTLKKRDIAARRPF</sequence>
<accession>A0ABQ6WH22</accession>
<gene>
    <name evidence="1" type="ORF">BDV36DRAFT_260269</name>
</gene>
<evidence type="ECO:0000313" key="2">
    <source>
        <dbReference type="Proteomes" id="UP000325395"/>
    </source>
</evidence>
<feature type="non-terminal residue" evidence="1">
    <location>
        <position position="64"/>
    </location>
</feature>
<dbReference type="EMBL" id="ML735752">
    <property type="protein sequence ID" value="KAE8416437.1"/>
    <property type="molecule type" value="Genomic_DNA"/>
</dbReference>
<proteinExistence type="predicted"/>
<protein>
    <submittedName>
        <fullName evidence="1">Uncharacterized protein</fullName>
    </submittedName>
</protein>
<evidence type="ECO:0000313" key="1">
    <source>
        <dbReference type="EMBL" id="KAE8416437.1"/>
    </source>
</evidence>